<organism evidence="1 2">
    <name type="scientific">Candidatus Egerieicola pullicola</name>
    <dbReference type="NCBI Taxonomy" id="2840775"/>
    <lineage>
        <taxon>Bacteria</taxon>
        <taxon>Bacillati</taxon>
        <taxon>Bacillota</taxon>
        <taxon>Clostridia</taxon>
        <taxon>Eubacteriales</taxon>
        <taxon>Oscillospiraceae</taxon>
        <taxon>Oscillospiraceae incertae sedis</taxon>
        <taxon>Candidatus Egerieicola</taxon>
    </lineage>
</organism>
<evidence type="ECO:0008006" key="3">
    <source>
        <dbReference type="Google" id="ProtNLM"/>
    </source>
</evidence>
<reference evidence="1" key="2">
    <citation type="journal article" date="2021" name="PeerJ">
        <title>Extensive microbial diversity within the chicken gut microbiome revealed by metagenomics and culture.</title>
        <authorList>
            <person name="Gilroy R."/>
            <person name="Ravi A."/>
            <person name="Getino M."/>
            <person name="Pursley I."/>
            <person name="Horton D.L."/>
            <person name="Alikhan N.F."/>
            <person name="Baker D."/>
            <person name="Gharbi K."/>
            <person name="Hall N."/>
            <person name="Watson M."/>
            <person name="Adriaenssens E.M."/>
            <person name="Foster-Nyarko E."/>
            <person name="Jarju S."/>
            <person name="Secka A."/>
            <person name="Antonio M."/>
            <person name="Oren A."/>
            <person name="Chaudhuri R.R."/>
            <person name="La Ragione R."/>
            <person name="Hildebrand F."/>
            <person name="Pallen M.J."/>
        </authorList>
    </citation>
    <scope>NUCLEOTIDE SEQUENCE</scope>
    <source>
        <strain evidence="1">CHK184-25365</strain>
    </source>
</reference>
<dbReference type="AlphaFoldDB" id="A0A9D1AKR7"/>
<dbReference type="EMBL" id="DVGY01000090">
    <property type="protein sequence ID" value="HIR40991.1"/>
    <property type="molecule type" value="Genomic_DNA"/>
</dbReference>
<name>A0A9D1AKR7_9FIRM</name>
<evidence type="ECO:0000313" key="1">
    <source>
        <dbReference type="EMBL" id="HIR40991.1"/>
    </source>
</evidence>
<proteinExistence type="predicted"/>
<accession>A0A9D1AKR7</accession>
<sequence>MTLTKKKKRILLIALPAALAVIAAAVILWLLLGRDTPKALEPLYNQTTGELMGYTVLEGSPKEEENRSLPLPMASFTPPEGWTQTLNAAEYADRFSTGYVDEYQSLENDYTTLTFSQQYAVEGDTLPAGQEVQFGNFQVIYWQEEESGRDLGYHTEVYWVDGPTLFTISYRYAPGADLNQMLELVSRVDTQGDRQPIHSPLTLARGSYTPILMGENTYSAIVTRPRSEGNPEIPQDAQFVGFSQPPEGYLISELYEENNNHGNPDFYTWGYYHSEDNQKWIRLDCWLGSNACNSNGSREGGFGIMSNATDSDAILDATVHGNPAFVYLTEDGCEIGWVEGYRTYSLTVDTPMTQEELIALAETVEIPEG</sequence>
<evidence type="ECO:0000313" key="2">
    <source>
        <dbReference type="Proteomes" id="UP000886749"/>
    </source>
</evidence>
<protein>
    <recommendedName>
        <fullName evidence="3">DUF4367 domain-containing protein</fullName>
    </recommendedName>
</protein>
<comment type="caution">
    <text evidence="1">The sequence shown here is derived from an EMBL/GenBank/DDBJ whole genome shotgun (WGS) entry which is preliminary data.</text>
</comment>
<gene>
    <name evidence="1" type="ORF">IAB36_04085</name>
</gene>
<dbReference type="Proteomes" id="UP000886749">
    <property type="component" value="Unassembled WGS sequence"/>
</dbReference>
<reference evidence="1" key="1">
    <citation type="submission" date="2020-10" db="EMBL/GenBank/DDBJ databases">
        <authorList>
            <person name="Gilroy R."/>
        </authorList>
    </citation>
    <scope>NUCLEOTIDE SEQUENCE</scope>
    <source>
        <strain evidence="1">CHK184-25365</strain>
    </source>
</reference>